<evidence type="ECO:0000256" key="11">
    <source>
        <dbReference type="ARBA" id="ARBA00022842"/>
    </source>
</evidence>
<evidence type="ECO:0000313" key="18">
    <source>
        <dbReference type="EMBL" id="EDQ89406.1"/>
    </source>
</evidence>
<keyword evidence="11" id="KW-0460">Magnesium</keyword>
<dbReference type="OMA" id="VYFPGSP"/>
<reference evidence="18 19" key="1">
    <citation type="journal article" date="2008" name="Nature">
        <title>The genome of the choanoflagellate Monosiga brevicollis and the origin of metazoans.</title>
        <authorList>
            <consortium name="JGI Sequencing"/>
            <person name="King N."/>
            <person name="Westbrook M.J."/>
            <person name="Young S.L."/>
            <person name="Kuo A."/>
            <person name="Abedin M."/>
            <person name="Chapman J."/>
            <person name="Fairclough S."/>
            <person name="Hellsten U."/>
            <person name="Isogai Y."/>
            <person name="Letunic I."/>
            <person name="Marr M."/>
            <person name="Pincus D."/>
            <person name="Putnam N."/>
            <person name="Rokas A."/>
            <person name="Wright K.J."/>
            <person name="Zuzow R."/>
            <person name="Dirks W."/>
            <person name="Good M."/>
            <person name="Goodstein D."/>
            <person name="Lemons D."/>
            <person name="Li W."/>
            <person name="Lyons J.B."/>
            <person name="Morris A."/>
            <person name="Nichols S."/>
            <person name="Richter D.J."/>
            <person name="Salamov A."/>
            <person name="Bork P."/>
            <person name="Lim W.A."/>
            <person name="Manning G."/>
            <person name="Miller W.T."/>
            <person name="McGinnis W."/>
            <person name="Shapiro H."/>
            <person name="Tjian R."/>
            <person name="Grigoriev I.V."/>
            <person name="Rokhsar D."/>
        </authorList>
    </citation>
    <scope>NUCLEOTIDE SEQUENCE [LARGE SCALE GENOMIC DNA]</scope>
    <source>
        <strain evidence="19">MX1 / ATCC 50154</strain>
    </source>
</reference>
<dbReference type="PIRSF" id="PIRSF000484">
    <property type="entry name" value="NAPRT"/>
    <property type="match status" value="1"/>
</dbReference>
<dbReference type="GO" id="GO:0046872">
    <property type="term" value="F:metal ion binding"/>
    <property type="evidence" value="ECO:0007669"/>
    <property type="project" value="UniProtKB-KW"/>
</dbReference>
<proteinExistence type="inferred from homology"/>
<dbReference type="InterPro" id="IPR006405">
    <property type="entry name" value="Nic_PRibTrfase_pncB"/>
</dbReference>
<dbReference type="GO" id="GO:0004516">
    <property type="term" value="F:nicotinate phosphoribosyltransferase activity"/>
    <property type="evidence" value="ECO:0000318"/>
    <property type="project" value="GO_Central"/>
</dbReference>
<dbReference type="GO" id="GO:0005829">
    <property type="term" value="C:cytosol"/>
    <property type="evidence" value="ECO:0000318"/>
    <property type="project" value="GO_Central"/>
</dbReference>
<evidence type="ECO:0000256" key="7">
    <source>
        <dbReference type="ARBA" id="ARBA00022598"/>
    </source>
</evidence>
<dbReference type="GO" id="GO:0016740">
    <property type="term" value="F:transferase activity"/>
    <property type="evidence" value="ECO:0007669"/>
    <property type="project" value="UniProtKB-KW"/>
</dbReference>
<evidence type="ECO:0000256" key="9">
    <source>
        <dbReference type="ARBA" id="ARBA00022679"/>
    </source>
</evidence>
<dbReference type="InterPro" id="IPR013785">
    <property type="entry name" value="Aldolase_TIM"/>
</dbReference>
<comment type="cofactor">
    <cofactor evidence="2">
        <name>Mg(2+)</name>
        <dbReference type="ChEBI" id="CHEBI:18420"/>
    </cofactor>
</comment>
<evidence type="ECO:0000256" key="15">
    <source>
        <dbReference type="RuleBase" id="RU365100"/>
    </source>
</evidence>
<keyword evidence="6" id="KW-0597">Phosphoprotein</keyword>
<dbReference type="InParanoid" id="A9UZQ0"/>
<dbReference type="STRING" id="81824.A9UZQ0"/>
<keyword evidence="7 15" id="KW-0436">Ligase</keyword>
<dbReference type="UniPathway" id="UPA00253">
    <property type="reaction ID" value="UER00457"/>
</dbReference>
<dbReference type="NCBIfam" id="TIGR01513">
    <property type="entry name" value="NAPRTase_put"/>
    <property type="match status" value="1"/>
</dbReference>
<evidence type="ECO:0000256" key="2">
    <source>
        <dbReference type="ARBA" id="ARBA00001946"/>
    </source>
</evidence>
<comment type="function">
    <text evidence="13">Catalyzes the first step in the biosynthesis of NAD from nicotinic acid, the ATP-dependent synthesis of beta-nicotinate D-ribonucleotide from nicotinate and 5-phospho-D-ribose 1-phosphate. Helps prevent cellular oxidative stress via its role in NAD biosynthesis.</text>
</comment>
<organism evidence="18 19">
    <name type="scientific">Monosiga brevicollis</name>
    <name type="common">Choanoflagellate</name>
    <dbReference type="NCBI Taxonomy" id="81824"/>
    <lineage>
        <taxon>Eukaryota</taxon>
        <taxon>Choanoflagellata</taxon>
        <taxon>Craspedida</taxon>
        <taxon>Salpingoecidae</taxon>
        <taxon>Monosiga</taxon>
    </lineage>
</organism>
<dbReference type="PANTHER" id="PTHR11098:SF1">
    <property type="entry name" value="NICOTINATE PHOSPHORIBOSYLTRANSFERASE"/>
    <property type="match status" value="1"/>
</dbReference>
<evidence type="ECO:0000256" key="3">
    <source>
        <dbReference type="ARBA" id="ARBA00004952"/>
    </source>
</evidence>
<evidence type="ECO:0000256" key="4">
    <source>
        <dbReference type="ARBA" id="ARBA00010897"/>
    </source>
</evidence>
<dbReference type="Pfam" id="PF17956">
    <property type="entry name" value="NAPRTase_C"/>
    <property type="match status" value="1"/>
</dbReference>
<keyword evidence="10" id="KW-0479">Metal-binding</keyword>
<sequence length="571" mass="64252">MSEASRLHLRPSQSGLQNDLIKPLLTDYYQITMAYAYWQSGRKDCNAVFDLFFRKCPFHGEFTIFAGLQDCINFVDKFAFSEEDIDYLREVMGPSVDPAFFDYLLSVTANDVVIHAIPEGTVVFPRVPLMRVEGPLPIVQLLETTFLNLINYASLVATNAARFRLAAGPKARLLEFGLRRAQGPDGGLSASRYCYIGGFNATSNVLAGKLFGVPISGTHAHAFVSAYETMDQLANRAVKYKDSDEVCPDFVALAQEKRALLASKWRESPMQCDFNPNDRELIAFCAYAIAFPHAFLALIDTYDALRSGCPNFLVVALTLRELGYAAIGVRLDSGDLAYQSNVCRSVFKWLAEELDVPSLAEFTIVASNDINEDTLYSLEGQGHSIDAFGVGTHLVTCQAQPALGCVYKLVEVDNRPCIKVQSAWRLTVHPVYQQLSAEVQKVTMPGDKYCYRLYGRDGAPICDLLTRREDETPKVGEQILCRHPFQEQKRAVVRPNRVEQLYKVYWNKGEVTAELPDIHDIKKRVDDQMRLLRMDHKRMLNPTPYKVSVTDKLYTFIHQLWLDCAPVGELS</sequence>
<feature type="domain" description="Nicotinate phosphoribosyltransferase N-terminal" evidence="16">
    <location>
        <begin position="24"/>
        <end position="151"/>
    </location>
</feature>
<dbReference type="EC" id="6.3.4.21" evidence="5 15"/>
<dbReference type="KEGG" id="mbr:MONBRDRAFT_32471"/>
<keyword evidence="19" id="KW-1185">Reference proteome</keyword>
<comment type="PTM">
    <text evidence="15">Transiently phosphorylated on a His residue during the reaction cycle. Phosphorylation strongly increases the affinity for substrates and increases the rate of nicotinate D-ribonucleotide production. Dephosphorylation regenerates the low-affinity form of the enzyme, leading to product release.</text>
</comment>
<evidence type="ECO:0000256" key="10">
    <source>
        <dbReference type="ARBA" id="ARBA00022723"/>
    </source>
</evidence>
<feature type="domain" description="Nicotinate phosphoribosyltransferase C-terminal" evidence="17">
    <location>
        <begin position="448"/>
        <end position="556"/>
    </location>
</feature>
<dbReference type="CDD" id="cd01570">
    <property type="entry name" value="NAPRTase_A"/>
    <property type="match status" value="1"/>
</dbReference>
<comment type="catalytic activity">
    <reaction evidence="14 15">
        <text>5-phospho-alpha-D-ribose 1-diphosphate + nicotinate + ATP + H2O = nicotinate beta-D-ribonucleotide + ADP + phosphate + diphosphate</text>
        <dbReference type="Rhea" id="RHEA:36163"/>
        <dbReference type="ChEBI" id="CHEBI:15377"/>
        <dbReference type="ChEBI" id="CHEBI:30616"/>
        <dbReference type="ChEBI" id="CHEBI:32544"/>
        <dbReference type="ChEBI" id="CHEBI:33019"/>
        <dbReference type="ChEBI" id="CHEBI:43474"/>
        <dbReference type="ChEBI" id="CHEBI:57502"/>
        <dbReference type="ChEBI" id="CHEBI:58017"/>
        <dbReference type="ChEBI" id="CHEBI:456216"/>
        <dbReference type="EC" id="6.3.4.21"/>
    </reaction>
</comment>
<gene>
    <name evidence="18" type="ORF">MONBRDRAFT_32471</name>
</gene>
<dbReference type="RefSeq" id="XP_001745982.1">
    <property type="nucleotide sequence ID" value="XM_001745930.1"/>
</dbReference>
<dbReference type="InterPro" id="IPR036068">
    <property type="entry name" value="Nicotinate_pribotase-like_C"/>
</dbReference>
<dbReference type="Gene3D" id="3.20.20.70">
    <property type="entry name" value="Aldolase class I"/>
    <property type="match status" value="2"/>
</dbReference>
<dbReference type="Pfam" id="PF17767">
    <property type="entry name" value="NAPRTase_N"/>
    <property type="match status" value="1"/>
</dbReference>
<dbReference type="InterPro" id="IPR040727">
    <property type="entry name" value="NAPRTase_N"/>
</dbReference>
<evidence type="ECO:0000313" key="19">
    <source>
        <dbReference type="Proteomes" id="UP000001357"/>
    </source>
</evidence>
<dbReference type="AlphaFoldDB" id="A9UZQ0"/>
<dbReference type="GO" id="GO:0034355">
    <property type="term" value="P:NAD+ biosynthetic process via the salvage pathway"/>
    <property type="evidence" value="ECO:0000318"/>
    <property type="project" value="GO_Central"/>
</dbReference>
<dbReference type="FunFam" id="3.20.20.70:FF:000227">
    <property type="entry name" value="Nicotinate phosphoribosyltransferase"/>
    <property type="match status" value="1"/>
</dbReference>
<evidence type="ECO:0000259" key="16">
    <source>
        <dbReference type="Pfam" id="PF17767"/>
    </source>
</evidence>
<comment type="similarity">
    <text evidence="4 15">Belongs to the NAPRTase family.</text>
</comment>
<dbReference type="FunFam" id="3.20.140.10:FF:000004">
    <property type="entry name" value="Nicotinate phosphoribosyltransferase"/>
    <property type="match status" value="1"/>
</dbReference>
<dbReference type="Gene3D" id="3.20.140.10">
    <property type="entry name" value="nicotinate phosphoribosyltransferase"/>
    <property type="match status" value="2"/>
</dbReference>
<dbReference type="eggNOG" id="KOG2511">
    <property type="taxonomic scope" value="Eukaryota"/>
</dbReference>
<dbReference type="SUPFAM" id="SSF51690">
    <property type="entry name" value="Nicotinate/Quinolinate PRTase C-terminal domain-like"/>
    <property type="match status" value="1"/>
</dbReference>
<dbReference type="InterPro" id="IPR041619">
    <property type="entry name" value="NAPRTase_C"/>
</dbReference>
<protein>
    <recommendedName>
        <fullName evidence="5 15">Nicotinate phosphoribosyltransferase</fullName>
        <ecNumber evidence="5 15">6.3.4.21</ecNumber>
    </recommendedName>
</protein>
<dbReference type="EMBL" id="CH991551">
    <property type="protein sequence ID" value="EDQ89406.1"/>
    <property type="molecule type" value="Genomic_DNA"/>
</dbReference>
<accession>A9UZQ0</accession>
<evidence type="ECO:0000256" key="1">
    <source>
        <dbReference type="ARBA" id="ARBA00001936"/>
    </source>
</evidence>
<dbReference type="FunCoup" id="A9UZQ0">
    <property type="interactions" value="222"/>
</dbReference>
<keyword evidence="9 15" id="KW-0808">Transferase</keyword>
<dbReference type="PANTHER" id="PTHR11098">
    <property type="entry name" value="NICOTINATE PHOSPHORIBOSYLTRANSFERASE"/>
    <property type="match status" value="1"/>
</dbReference>
<dbReference type="SUPFAM" id="SSF54675">
    <property type="entry name" value="Nicotinate/Quinolinate PRTase N-terminal domain-like"/>
    <property type="match status" value="1"/>
</dbReference>
<evidence type="ECO:0000256" key="12">
    <source>
        <dbReference type="ARBA" id="ARBA00023211"/>
    </source>
</evidence>
<dbReference type="InterPro" id="IPR007229">
    <property type="entry name" value="Nic_PRibTrfase-Fam"/>
</dbReference>
<dbReference type="FunFam" id="3.20.140.10:FF:000002">
    <property type="entry name" value="Nicotinate phosphoribosyltransferase"/>
    <property type="match status" value="1"/>
</dbReference>
<evidence type="ECO:0000256" key="14">
    <source>
        <dbReference type="ARBA" id="ARBA00048668"/>
    </source>
</evidence>
<dbReference type="GeneID" id="5891062"/>
<evidence type="ECO:0000256" key="13">
    <source>
        <dbReference type="ARBA" id="ARBA00023426"/>
    </source>
</evidence>
<name>A9UZQ0_MONBE</name>
<evidence type="ECO:0000256" key="5">
    <source>
        <dbReference type="ARBA" id="ARBA00013236"/>
    </source>
</evidence>
<keyword evidence="12" id="KW-0464">Manganese</keyword>
<evidence type="ECO:0000256" key="6">
    <source>
        <dbReference type="ARBA" id="ARBA00022553"/>
    </source>
</evidence>
<dbReference type="Proteomes" id="UP000001357">
    <property type="component" value="Unassembled WGS sequence"/>
</dbReference>
<keyword evidence="8 15" id="KW-0662">Pyridine nucleotide biosynthesis</keyword>
<evidence type="ECO:0000256" key="8">
    <source>
        <dbReference type="ARBA" id="ARBA00022642"/>
    </source>
</evidence>
<evidence type="ECO:0000259" key="17">
    <source>
        <dbReference type="Pfam" id="PF17956"/>
    </source>
</evidence>
<comment type="pathway">
    <text evidence="3 15">Cofactor biosynthesis; NAD(+) biosynthesis; nicotinate D-ribonucleotide from nicotinate: step 1/1.</text>
</comment>
<comment type="cofactor">
    <cofactor evidence="1">
        <name>Mn(2+)</name>
        <dbReference type="ChEBI" id="CHEBI:29035"/>
    </cofactor>
</comment>
<dbReference type="FunFam" id="3.20.20.70:FF:000155">
    <property type="entry name" value="Nicotinate phosphoribosyltransferase"/>
    <property type="match status" value="1"/>
</dbReference>